<dbReference type="InterPro" id="IPR013549">
    <property type="entry name" value="DUF1731"/>
</dbReference>
<dbReference type="NCBIfam" id="TIGR01777">
    <property type="entry name" value="yfcH"/>
    <property type="match status" value="1"/>
</dbReference>
<proteinExistence type="inferred from homology"/>
<evidence type="ECO:0000313" key="5">
    <source>
        <dbReference type="Proteomes" id="UP000001880"/>
    </source>
</evidence>
<dbReference type="Gene3D" id="3.30.530.20">
    <property type="match status" value="1"/>
</dbReference>
<dbReference type="AlphaFoldDB" id="D0LNP4"/>
<dbReference type="eggNOG" id="COG1090">
    <property type="taxonomic scope" value="Bacteria"/>
</dbReference>
<dbReference type="OrthoDB" id="5292533at2"/>
<organism evidence="4 5">
    <name type="scientific">Haliangium ochraceum (strain DSM 14365 / JCM 11303 / SMP-2)</name>
    <dbReference type="NCBI Taxonomy" id="502025"/>
    <lineage>
        <taxon>Bacteria</taxon>
        <taxon>Pseudomonadati</taxon>
        <taxon>Myxococcota</taxon>
        <taxon>Polyangia</taxon>
        <taxon>Haliangiales</taxon>
        <taxon>Kofleriaceae</taxon>
        <taxon>Haliangium</taxon>
    </lineage>
</organism>
<reference evidence="4 5" key="1">
    <citation type="journal article" date="2010" name="Stand. Genomic Sci.">
        <title>Complete genome sequence of Haliangium ochraceum type strain (SMP-2).</title>
        <authorList>
            <consortium name="US DOE Joint Genome Institute (JGI-PGF)"/>
            <person name="Ivanova N."/>
            <person name="Daum C."/>
            <person name="Lang E."/>
            <person name="Abt B."/>
            <person name="Kopitz M."/>
            <person name="Saunders E."/>
            <person name="Lapidus A."/>
            <person name="Lucas S."/>
            <person name="Glavina Del Rio T."/>
            <person name="Nolan M."/>
            <person name="Tice H."/>
            <person name="Copeland A."/>
            <person name="Cheng J.F."/>
            <person name="Chen F."/>
            <person name="Bruce D."/>
            <person name="Goodwin L."/>
            <person name="Pitluck S."/>
            <person name="Mavromatis K."/>
            <person name="Pati A."/>
            <person name="Mikhailova N."/>
            <person name="Chen A."/>
            <person name="Palaniappan K."/>
            <person name="Land M."/>
            <person name="Hauser L."/>
            <person name="Chang Y.J."/>
            <person name="Jeffries C.D."/>
            <person name="Detter J.C."/>
            <person name="Brettin T."/>
            <person name="Rohde M."/>
            <person name="Goker M."/>
            <person name="Bristow J."/>
            <person name="Markowitz V."/>
            <person name="Eisen J.A."/>
            <person name="Hugenholtz P."/>
            <person name="Kyrpides N.C."/>
            <person name="Klenk H.P."/>
        </authorList>
    </citation>
    <scope>NUCLEOTIDE SEQUENCE [LARGE SCALE GENOMIC DNA]</scope>
    <source>
        <strain evidence="5">DSM 14365 / CIP 107738 / JCM 11303 / AJ 13395 / SMP-2</strain>
    </source>
</reference>
<dbReference type="SUPFAM" id="SSF51735">
    <property type="entry name" value="NAD(P)-binding Rossmann-fold domains"/>
    <property type="match status" value="1"/>
</dbReference>
<sequence>MNVFITGATGFIGRAAVLRLQRDGHTLSAWVRDPERARSLLGANIELINASEGPEALRRAVGRAEAVINLAGESILGGRWTQERRRKLVHSRLDLTHQIADAIAEAKRPPRVLLSASAIGIYGDGDDIILDEHSAPASDFLASLCTRWEQAAQAAASEHTRVALLRIGVVLGAGGGAIETMTPFFRMGLGGPMGSGEQYMSWIHIDDMVEILARGLADKRYEGAINCVAPTASRNRTFARTMGDVLSRPAVLPMPGAVLKLLFGAGAQASLVSQRIEPAALRACGFRFRFPELEEALSDILAPADGCVIRPLDQVPNTPDIARSLAFPYLRERKPLYLLEHTSTLDAPLEQVFPFFAEAANLAVLTPPSMSFRILTPQPIEMRPGAVIDYRIALGAVPMRWRTLIERWEPGICFVDAQHRGPYHAWWHEHSFEADGGNTIMRDRVFYAPPLGVLGRLANALFVQRMLEDIFNYRNAAIRLRFGRVDEGARSPVPAPVLRVV</sequence>
<keyword evidence="5" id="KW-1185">Reference proteome</keyword>
<dbReference type="PANTHER" id="PTHR11092">
    <property type="entry name" value="SUGAR NUCLEOTIDE EPIMERASE RELATED"/>
    <property type="match status" value="1"/>
</dbReference>
<dbReference type="CDD" id="cd07820">
    <property type="entry name" value="SRPBCC_3"/>
    <property type="match status" value="1"/>
</dbReference>
<dbReference type="Proteomes" id="UP000001880">
    <property type="component" value="Chromosome"/>
</dbReference>
<evidence type="ECO:0000256" key="1">
    <source>
        <dbReference type="ARBA" id="ARBA00009353"/>
    </source>
</evidence>
<dbReference type="Gene3D" id="3.40.50.720">
    <property type="entry name" value="NAD(P)-binding Rossmann-like Domain"/>
    <property type="match status" value="1"/>
</dbReference>
<dbReference type="InterPro" id="IPR010099">
    <property type="entry name" value="SDR39U1"/>
</dbReference>
<dbReference type="Pfam" id="PF01370">
    <property type="entry name" value="Epimerase"/>
    <property type="match status" value="1"/>
</dbReference>
<dbReference type="EMBL" id="CP001804">
    <property type="protein sequence ID" value="ACY16949.1"/>
    <property type="molecule type" value="Genomic_DNA"/>
</dbReference>
<gene>
    <name evidence="4" type="ordered locus">Hoch_4455</name>
</gene>
<comment type="similarity">
    <text evidence="1">Belongs to the NAD(P)-dependent epimerase/dehydratase family. SDR39U1 subfamily.</text>
</comment>
<dbReference type="STRING" id="502025.Hoch_4455"/>
<dbReference type="InterPro" id="IPR023393">
    <property type="entry name" value="START-like_dom_sf"/>
</dbReference>
<feature type="domain" description="NAD-dependent epimerase/dehydratase" evidence="2">
    <location>
        <begin position="3"/>
        <end position="218"/>
    </location>
</feature>
<dbReference type="RefSeq" id="WP_012829547.1">
    <property type="nucleotide sequence ID" value="NC_013440.1"/>
</dbReference>
<protein>
    <submittedName>
        <fullName evidence="4">NAD-dependent epimerase/dehydratase</fullName>
    </submittedName>
</protein>
<evidence type="ECO:0000313" key="4">
    <source>
        <dbReference type="EMBL" id="ACY16949.1"/>
    </source>
</evidence>
<dbReference type="HOGENOM" id="CLU_047373_0_3_7"/>
<feature type="domain" description="DUF1731" evidence="3">
    <location>
        <begin position="254"/>
        <end position="300"/>
    </location>
</feature>
<name>D0LNP4_HALO1</name>
<dbReference type="PANTHER" id="PTHR11092:SF0">
    <property type="entry name" value="EPIMERASE FAMILY PROTEIN SDR39U1"/>
    <property type="match status" value="1"/>
</dbReference>
<evidence type="ECO:0000259" key="3">
    <source>
        <dbReference type="Pfam" id="PF08338"/>
    </source>
</evidence>
<accession>D0LNP4</accession>
<dbReference type="SUPFAM" id="SSF55961">
    <property type="entry name" value="Bet v1-like"/>
    <property type="match status" value="1"/>
</dbReference>
<dbReference type="KEGG" id="hoh:Hoch_4455"/>
<dbReference type="InterPro" id="IPR036291">
    <property type="entry name" value="NAD(P)-bd_dom_sf"/>
</dbReference>
<dbReference type="eggNOG" id="COG4276">
    <property type="taxonomic scope" value="Bacteria"/>
</dbReference>
<evidence type="ECO:0000259" key="2">
    <source>
        <dbReference type="Pfam" id="PF01370"/>
    </source>
</evidence>
<dbReference type="Pfam" id="PF08338">
    <property type="entry name" value="DUF1731"/>
    <property type="match status" value="1"/>
</dbReference>
<dbReference type="InterPro" id="IPR001509">
    <property type="entry name" value="Epimerase_deHydtase"/>
</dbReference>